<dbReference type="SUPFAM" id="SSF56973">
    <property type="entry name" value="Aerolisin/ETX pore-forming domain"/>
    <property type="match status" value="1"/>
</dbReference>
<dbReference type="EMBL" id="JACVVK020000033">
    <property type="protein sequence ID" value="KAK7501188.1"/>
    <property type="molecule type" value="Genomic_DNA"/>
</dbReference>
<proteinExistence type="predicted"/>
<gene>
    <name evidence="1" type="ORF">BaRGS_00007673</name>
</gene>
<dbReference type="Gene3D" id="2.170.15.10">
    <property type="entry name" value="Proaerolysin, chain A, domain 3"/>
    <property type="match status" value="1"/>
</dbReference>
<dbReference type="CDD" id="cd20237">
    <property type="entry name" value="PFM_LIN24-like"/>
    <property type="match status" value="1"/>
</dbReference>
<name>A0ABD0LNY9_9CAEN</name>
<dbReference type="AlphaFoldDB" id="A0ABD0LNY9"/>
<reference evidence="1 2" key="1">
    <citation type="journal article" date="2023" name="Sci. Data">
        <title>Genome assembly of the Korean intertidal mud-creeper Batillaria attramentaria.</title>
        <authorList>
            <person name="Patra A.K."/>
            <person name="Ho P.T."/>
            <person name="Jun S."/>
            <person name="Lee S.J."/>
            <person name="Kim Y."/>
            <person name="Won Y.J."/>
        </authorList>
    </citation>
    <scope>NUCLEOTIDE SEQUENCE [LARGE SCALE GENOMIC DNA]</scope>
    <source>
        <strain evidence="1">Wonlab-2016</strain>
    </source>
</reference>
<comment type="caution">
    <text evidence="1">The sequence shown here is derived from an EMBL/GenBank/DDBJ whole genome shotgun (WGS) entry which is preliminary data.</text>
</comment>
<accession>A0ABD0LNY9</accession>
<dbReference type="PANTHER" id="PTHR39369:SF6">
    <property type="entry name" value="LIN-24 (TWENTY-FOUR) LIKE"/>
    <property type="match status" value="1"/>
</dbReference>
<protein>
    <submittedName>
        <fullName evidence="1">Uncharacterized protein</fullName>
    </submittedName>
</protein>
<keyword evidence="2" id="KW-1185">Reference proteome</keyword>
<sequence length="259" mass="29064">MAAGVLDLVDIEELVKDSAAKMLDGDAKKKADLENPEIDWDRMYVTHGETTYTNTRLSPKPTAHVLFSANFSNDTPKPQRYTLRTERRTKSTCNVALNKTYTVGASIEIKLTPPNPIIEANAGFHGEMSMEKGVNETFEQELAWTVDNEIEVPPGHMTKADLVIKEDEFDGEFTIESKFEGKVVVTYETKKQREHVATVVRNVKSFLNKENGFKTDDEGRPCFVTKGKCKCRFGIEQNVLLKQTTLPSSKPQSLNGPEM</sequence>
<evidence type="ECO:0000313" key="1">
    <source>
        <dbReference type="EMBL" id="KAK7501188.1"/>
    </source>
</evidence>
<dbReference type="PANTHER" id="PTHR39369">
    <property type="entry name" value="LIN-24 (TWENTY-FOUR) LIKE"/>
    <property type="match status" value="1"/>
</dbReference>
<evidence type="ECO:0000313" key="2">
    <source>
        <dbReference type="Proteomes" id="UP001519460"/>
    </source>
</evidence>
<organism evidence="1 2">
    <name type="scientific">Batillaria attramentaria</name>
    <dbReference type="NCBI Taxonomy" id="370345"/>
    <lineage>
        <taxon>Eukaryota</taxon>
        <taxon>Metazoa</taxon>
        <taxon>Spiralia</taxon>
        <taxon>Lophotrochozoa</taxon>
        <taxon>Mollusca</taxon>
        <taxon>Gastropoda</taxon>
        <taxon>Caenogastropoda</taxon>
        <taxon>Sorbeoconcha</taxon>
        <taxon>Cerithioidea</taxon>
        <taxon>Batillariidae</taxon>
        <taxon>Batillaria</taxon>
    </lineage>
</organism>
<dbReference type="Proteomes" id="UP001519460">
    <property type="component" value="Unassembled WGS sequence"/>
</dbReference>